<organism evidence="10 11">
    <name type="scientific">candidate division KSB3 bacterium</name>
    <dbReference type="NCBI Taxonomy" id="2044937"/>
    <lineage>
        <taxon>Bacteria</taxon>
        <taxon>candidate division KSB3</taxon>
    </lineage>
</organism>
<comment type="catalytic activity">
    <reaction evidence="1">
        <text>D-fructose 6-phosphate + L-glutamine = D-glucosamine 6-phosphate + L-glutamate</text>
        <dbReference type="Rhea" id="RHEA:13237"/>
        <dbReference type="ChEBI" id="CHEBI:29985"/>
        <dbReference type="ChEBI" id="CHEBI:58359"/>
        <dbReference type="ChEBI" id="CHEBI:58725"/>
        <dbReference type="ChEBI" id="CHEBI:61527"/>
        <dbReference type="EC" id="2.6.1.16"/>
    </reaction>
</comment>
<feature type="domain" description="SIS" evidence="9">
    <location>
        <begin position="280"/>
        <end position="418"/>
    </location>
</feature>
<dbReference type="Proteomes" id="UP000230821">
    <property type="component" value="Unassembled WGS sequence"/>
</dbReference>
<evidence type="ECO:0000256" key="2">
    <source>
        <dbReference type="ARBA" id="ARBA00012916"/>
    </source>
</evidence>
<dbReference type="GO" id="GO:0006002">
    <property type="term" value="P:fructose 6-phosphate metabolic process"/>
    <property type="evidence" value="ECO:0007669"/>
    <property type="project" value="TreeGrafter"/>
</dbReference>
<evidence type="ECO:0000259" key="9">
    <source>
        <dbReference type="PROSITE" id="PS51464"/>
    </source>
</evidence>
<dbReference type="NCBIfam" id="NF001484">
    <property type="entry name" value="PRK00331.1"/>
    <property type="match status" value="1"/>
</dbReference>
<keyword evidence="7" id="KW-0315">Glutamine amidotransferase</keyword>
<dbReference type="GO" id="GO:0006487">
    <property type="term" value="P:protein N-linked glycosylation"/>
    <property type="evidence" value="ECO:0007669"/>
    <property type="project" value="TreeGrafter"/>
</dbReference>
<dbReference type="EMBL" id="PDSK01000027">
    <property type="protein sequence ID" value="PIE36019.1"/>
    <property type="molecule type" value="Genomic_DNA"/>
</dbReference>
<evidence type="ECO:0000313" key="10">
    <source>
        <dbReference type="EMBL" id="PIE36019.1"/>
    </source>
</evidence>
<dbReference type="CDD" id="cd05009">
    <property type="entry name" value="SIS_GlmS_GlmD_2"/>
    <property type="match status" value="1"/>
</dbReference>
<evidence type="ECO:0000259" key="8">
    <source>
        <dbReference type="PROSITE" id="PS51278"/>
    </source>
</evidence>
<dbReference type="FunFam" id="3.60.20.10:FF:000006">
    <property type="entry name" value="Glutamine--fructose-6-phosphate aminotransferase [isomerizing]"/>
    <property type="match status" value="1"/>
</dbReference>
<dbReference type="SUPFAM" id="SSF53697">
    <property type="entry name" value="SIS domain"/>
    <property type="match status" value="1"/>
</dbReference>
<name>A0A2G6KMF6_9BACT</name>
<gene>
    <name evidence="10" type="primary">glmS</name>
    <name evidence="10" type="ORF">CSA56_01765</name>
</gene>
<dbReference type="Pfam" id="PF01380">
    <property type="entry name" value="SIS"/>
    <property type="match status" value="2"/>
</dbReference>
<dbReference type="PROSITE" id="PS51464">
    <property type="entry name" value="SIS"/>
    <property type="match status" value="2"/>
</dbReference>
<keyword evidence="6" id="KW-0677">Repeat</keyword>
<dbReference type="PANTHER" id="PTHR10937:SF0">
    <property type="entry name" value="GLUTAMINE--FRUCTOSE-6-PHOSPHATE TRANSAMINASE (ISOMERIZING)"/>
    <property type="match status" value="1"/>
</dbReference>
<dbReference type="GO" id="GO:0004360">
    <property type="term" value="F:glutamine-fructose-6-phosphate transaminase (isomerizing) activity"/>
    <property type="evidence" value="ECO:0007669"/>
    <property type="project" value="UniProtKB-EC"/>
</dbReference>
<dbReference type="GO" id="GO:0097367">
    <property type="term" value="F:carbohydrate derivative binding"/>
    <property type="evidence" value="ECO:0007669"/>
    <property type="project" value="InterPro"/>
</dbReference>
<proteinExistence type="predicted"/>
<evidence type="ECO:0000256" key="4">
    <source>
        <dbReference type="ARBA" id="ARBA00022576"/>
    </source>
</evidence>
<feature type="domain" description="SIS" evidence="9">
    <location>
        <begin position="448"/>
        <end position="593"/>
    </location>
</feature>
<keyword evidence="4" id="KW-0032">Aminotransferase</keyword>
<dbReference type="InterPro" id="IPR029055">
    <property type="entry name" value="Ntn_hydrolases_N"/>
</dbReference>
<evidence type="ECO:0000313" key="11">
    <source>
        <dbReference type="Proteomes" id="UP000230821"/>
    </source>
</evidence>
<dbReference type="InterPro" id="IPR035490">
    <property type="entry name" value="GlmS/FrlB_SIS"/>
</dbReference>
<protein>
    <recommendedName>
        <fullName evidence="3">Glutamine--fructose-6-phosphate aminotransferase [isomerizing]</fullName>
        <ecNumber evidence="2">2.6.1.16</ecNumber>
    </recommendedName>
</protein>
<dbReference type="NCBIfam" id="TIGR01135">
    <property type="entry name" value="glmS"/>
    <property type="match status" value="1"/>
</dbReference>
<dbReference type="GO" id="GO:0006047">
    <property type="term" value="P:UDP-N-acetylglucosamine metabolic process"/>
    <property type="evidence" value="ECO:0007669"/>
    <property type="project" value="TreeGrafter"/>
</dbReference>
<reference evidence="10 11" key="1">
    <citation type="submission" date="2017-10" db="EMBL/GenBank/DDBJ databases">
        <title>Novel microbial diversity and functional potential in the marine mammal oral microbiome.</title>
        <authorList>
            <person name="Dudek N.K."/>
            <person name="Sun C.L."/>
            <person name="Burstein D."/>
            <person name="Kantor R.S."/>
            <person name="Aliaga Goltsman D.S."/>
            <person name="Bik E.M."/>
            <person name="Thomas B.C."/>
            <person name="Banfield J.F."/>
            <person name="Relman D.A."/>
        </authorList>
    </citation>
    <scope>NUCLEOTIDE SEQUENCE [LARGE SCALE GENOMIC DNA]</scope>
    <source>
        <strain evidence="10">DOLJORAL78_47_16</strain>
    </source>
</reference>
<dbReference type="SUPFAM" id="SSF56235">
    <property type="entry name" value="N-terminal nucleophile aminohydrolases (Ntn hydrolases)"/>
    <property type="match status" value="1"/>
</dbReference>
<sequence length="603" mass="67012">MCGIAGVIGKSNISDKLFRCIKNLEYRGYDSCGVAILADQQIEIRKNVGSVDEVNQLEDLTEPQGKLGLAHTRWATHGGVTQVNSHPHTSGDRQFAVIHNGIISNYRELKKELSEKGHEFQTETDTEVIPHVLEDCYAETGDVEKAMRKAFGRLKGTYAFAFVTPHAPQQVFCARKESPLVIGVGSDNMFLASDINSFIEYTRDIVLLNDDEYAIIRDDSYTVKDVKSGEQIYRKVQHITWNAAAAKKGGFPTFMLKEIHEQPSTVRTALNIDQEEIRQLAQMIHEQQRSYLVGVGTTYYVSLVGHYYFSSVAKTFLPVLSSDEFEYSAEVDKNTLFVCCSQSGETYDTLKALRFAKAGGAKSAAVVNVVGSSISREVDLSIMQSSGPEICVLSTKAAISQMVVLLRTAIELGRINGRLSDAQYQQYQMDMQELPDAIQWIMNRRLGHIRELANAHSHIRNWLFLGRGIYMAAAMEGALKMKEVTYQHAEGMGGGFMKHGTISLIDDDMYTLMFVPPTSQEELYEATMSNVEEVKARGGFVLGLHFGESDSKFDAEVTFPDVPPLLAPLLEIIAAQLFAYYSAVKLGRNIDKPRSLAKSVTVA</sequence>
<evidence type="ECO:0000256" key="3">
    <source>
        <dbReference type="ARBA" id="ARBA00016090"/>
    </source>
</evidence>
<dbReference type="InterPro" id="IPR035466">
    <property type="entry name" value="GlmS/AgaS_SIS"/>
</dbReference>
<dbReference type="CDD" id="cd00714">
    <property type="entry name" value="GFAT"/>
    <property type="match status" value="1"/>
</dbReference>
<evidence type="ECO:0000256" key="7">
    <source>
        <dbReference type="ARBA" id="ARBA00022962"/>
    </source>
</evidence>
<dbReference type="InterPro" id="IPR017932">
    <property type="entry name" value="GATase_2_dom"/>
</dbReference>
<accession>A0A2G6KMF6</accession>
<dbReference type="Pfam" id="PF13522">
    <property type="entry name" value="GATase_6"/>
    <property type="match status" value="1"/>
</dbReference>
<dbReference type="InterPro" id="IPR001347">
    <property type="entry name" value="SIS_dom"/>
</dbReference>
<dbReference type="PROSITE" id="PS51278">
    <property type="entry name" value="GATASE_TYPE_2"/>
    <property type="match status" value="1"/>
</dbReference>
<evidence type="ECO:0000256" key="1">
    <source>
        <dbReference type="ARBA" id="ARBA00001031"/>
    </source>
</evidence>
<dbReference type="InterPro" id="IPR005855">
    <property type="entry name" value="GFAT"/>
</dbReference>
<dbReference type="CDD" id="cd05008">
    <property type="entry name" value="SIS_GlmS_GlmD_1"/>
    <property type="match status" value="1"/>
</dbReference>
<feature type="domain" description="Glutamine amidotransferase type-2" evidence="8">
    <location>
        <begin position="2"/>
        <end position="219"/>
    </location>
</feature>
<dbReference type="InterPro" id="IPR046348">
    <property type="entry name" value="SIS_dom_sf"/>
</dbReference>
<dbReference type="PANTHER" id="PTHR10937">
    <property type="entry name" value="GLUCOSAMINE--FRUCTOSE-6-PHOSPHATE AMINOTRANSFERASE, ISOMERIZING"/>
    <property type="match status" value="1"/>
</dbReference>
<dbReference type="Gene3D" id="3.40.50.10490">
    <property type="entry name" value="Glucose-6-phosphate isomerase like protein, domain 1"/>
    <property type="match status" value="2"/>
</dbReference>
<comment type="caution">
    <text evidence="10">The sequence shown here is derived from an EMBL/GenBank/DDBJ whole genome shotgun (WGS) entry which is preliminary data.</text>
</comment>
<dbReference type="EC" id="2.6.1.16" evidence="2"/>
<dbReference type="InterPro" id="IPR047084">
    <property type="entry name" value="GFAT_N"/>
</dbReference>
<dbReference type="AlphaFoldDB" id="A0A2G6KMF6"/>
<evidence type="ECO:0000256" key="5">
    <source>
        <dbReference type="ARBA" id="ARBA00022679"/>
    </source>
</evidence>
<dbReference type="Gene3D" id="3.60.20.10">
    <property type="entry name" value="Glutamine Phosphoribosylpyrophosphate, subunit 1, domain 1"/>
    <property type="match status" value="1"/>
</dbReference>
<keyword evidence="5" id="KW-0808">Transferase</keyword>
<evidence type="ECO:0000256" key="6">
    <source>
        <dbReference type="ARBA" id="ARBA00022737"/>
    </source>
</evidence>